<gene>
    <name evidence="1" type="ORF">GCM10007972_22870</name>
</gene>
<reference evidence="2" key="1">
    <citation type="journal article" date="2019" name="Int. J. Syst. Evol. Microbiol.">
        <title>The Global Catalogue of Microorganisms (GCM) 10K type strain sequencing project: providing services to taxonomists for standard genome sequencing and annotation.</title>
        <authorList>
            <consortium name="The Broad Institute Genomics Platform"/>
            <consortium name="The Broad Institute Genome Sequencing Center for Infectious Disease"/>
            <person name="Wu L."/>
            <person name="Ma J."/>
        </authorList>
    </citation>
    <scope>NUCLEOTIDE SEQUENCE [LARGE SCALE GENOMIC DNA]</scope>
    <source>
        <strain evidence="2">JCM 17843</strain>
    </source>
</reference>
<accession>A0ABQ2LFD8</accession>
<protein>
    <submittedName>
        <fullName evidence="1">Uncharacterized protein</fullName>
    </submittedName>
</protein>
<name>A0ABQ2LFD8_9PROT</name>
<sequence length="65" mass="7075">MCLLEELSWGGHFAVWQASHRGAFCLQAFFLHLTLSKIITSVHLMGPDSGCVTWGGEIRDGSGLV</sequence>
<keyword evidence="2" id="KW-1185">Reference proteome</keyword>
<evidence type="ECO:0000313" key="2">
    <source>
        <dbReference type="Proteomes" id="UP000602381"/>
    </source>
</evidence>
<evidence type="ECO:0000313" key="1">
    <source>
        <dbReference type="EMBL" id="GGO15067.1"/>
    </source>
</evidence>
<dbReference type="EMBL" id="BMOV01000008">
    <property type="protein sequence ID" value="GGO15067.1"/>
    <property type="molecule type" value="Genomic_DNA"/>
</dbReference>
<comment type="caution">
    <text evidence="1">The sequence shown here is derived from an EMBL/GenBank/DDBJ whole genome shotgun (WGS) entry which is preliminary data.</text>
</comment>
<dbReference type="Proteomes" id="UP000602381">
    <property type="component" value="Unassembled WGS sequence"/>
</dbReference>
<proteinExistence type="predicted"/>
<organism evidence="1 2">
    <name type="scientific">Iodidimonas muriae</name>
    <dbReference type="NCBI Taxonomy" id="261467"/>
    <lineage>
        <taxon>Bacteria</taxon>
        <taxon>Pseudomonadati</taxon>
        <taxon>Pseudomonadota</taxon>
        <taxon>Alphaproteobacteria</taxon>
        <taxon>Iodidimonadales</taxon>
        <taxon>Iodidimonadaceae</taxon>
        <taxon>Iodidimonas</taxon>
    </lineage>
</organism>